<feature type="transmembrane region" description="Helical" evidence="2">
    <location>
        <begin position="53"/>
        <end position="72"/>
    </location>
</feature>
<keyword evidence="2" id="KW-1133">Transmembrane helix</keyword>
<feature type="transmembrane region" description="Helical" evidence="2">
    <location>
        <begin position="20"/>
        <end position="41"/>
    </location>
</feature>
<name>A0ABQ3R714_STRRR</name>
<comment type="caution">
    <text evidence="3">The sequence shown here is derived from an EMBL/GenBank/DDBJ whole genome shotgun (WGS) entry which is preliminary data.</text>
</comment>
<dbReference type="Proteomes" id="UP000646738">
    <property type="component" value="Unassembled WGS sequence"/>
</dbReference>
<evidence type="ECO:0000256" key="2">
    <source>
        <dbReference type="SAM" id="Phobius"/>
    </source>
</evidence>
<dbReference type="SUPFAM" id="SSF103473">
    <property type="entry name" value="MFS general substrate transporter"/>
    <property type="match status" value="1"/>
</dbReference>
<sequence>MRSEVGAGLRALGQDRVLRAVCLATLLCDIGMGALIATPALHVTRWLEAGDTGYVAAMTAYSAGSLAGGFVAQRIARRTGRVRALLSGCAIQTGSLLLIGSSGDSTDPPCSRPSCSRRPPPR</sequence>
<feature type="region of interest" description="Disordered" evidence="1">
    <location>
        <begin position="99"/>
        <end position="122"/>
    </location>
</feature>
<reference evidence="4" key="1">
    <citation type="submission" date="2023-07" db="EMBL/GenBank/DDBJ databases">
        <title>Whole genome shotgun sequence of Streptomyces achromogenes subsp. rubradiris NBRC 14000.</title>
        <authorList>
            <person name="Komaki H."/>
            <person name="Tamura T."/>
        </authorList>
    </citation>
    <scope>NUCLEOTIDE SEQUENCE [LARGE SCALE GENOMIC DNA]</scope>
    <source>
        <strain evidence="4">NBRC 14000</strain>
    </source>
</reference>
<dbReference type="InterPro" id="IPR036259">
    <property type="entry name" value="MFS_trans_sf"/>
</dbReference>
<evidence type="ECO:0000256" key="1">
    <source>
        <dbReference type="SAM" id="MobiDB-lite"/>
    </source>
</evidence>
<protein>
    <recommendedName>
        <fullName evidence="5">MFS transporter</fullName>
    </recommendedName>
</protein>
<dbReference type="Gene3D" id="1.20.1250.20">
    <property type="entry name" value="MFS general substrate transporter like domains"/>
    <property type="match status" value="1"/>
</dbReference>
<evidence type="ECO:0000313" key="4">
    <source>
        <dbReference type="Proteomes" id="UP000646738"/>
    </source>
</evidence>
<evidence type="ECO:0000313" key="3">
    <source>
        <dbReference type="EMBL" id="GHI51631.1"/>
    </source>
</evidence>
<gene>
    <name evidence="3" type="ORF">Srubr_14770</name>
</gene>
<organism evidence="3 4">
    <name type="scientific">Streptomyces rubradiris</name>
    <name type="common">Streptomyces achromogenes subsp. rubradiris</name>
    <dbReference type="NCBI Taxonomy" id="285531"/>
    <lineage>
        <taxon>Bacteria</taxon>
        <taxon>Bacillati</taxon>
        <taxon>Actinomycetota</taxon>
        <taxon>Actinomycetes</taxon>
        <taxon>Kitasatosporales</taxon>
        <taxon>Streptomycetaceae</taxon>
        <taxon>Streptomyces</taxon>
    </lineage>
</organism>
<keyword evidence="4" id="KW-1185">Reference proteome</keyword>
<evidence type="ECO:0008006" key="5">
    <source>
        <dbReference type="Google" id="ProtNLM"/>
    </source>
</evidence>
<accession>A0ABQ3R714</accession>
<keyword evidence="2" id="KW-0812">Transmembrane</keyword>
<proteinExistence type="predicted"/>
<keyword evidence="2" id="KW-0472">Membrane</keyword>
<dbReference type="EMBL" id="BNEA01000001">
    <property type="protein sequence ID" value="GHI51631.1"/>
    <property type="molecule type" value="Genomic_DNA"/>
</dbReference>